<dbReference type="SUPFAM" id="SSF53850">
    <property type="entry name" value="Periplasmic binding protein-like II"/>
    <property type="match status" value="1"/>
</dbReference>
<evidence type="ECO:0000256" key="1">
    <source>
        <dbReference type="ARBA" id="ARBA00022729"/>
    </source>
</evidence>
<proteinExistence type="predicted"/>
<evidence type="ECO:0008006" key="5">
    <source>
        <dbReference type="Google" id="ProtNLM"/>
    </source>
</evidence>
<organism evidence="3 4">
    <name type="scientific">Pigmentiphaga soli</name>
    <dbReference type="NCBI Taxonomy" id="1007095"/>
    <lineage>
        <taxon>Bacteria</taxon>
        <taxon>Pseudomonadati</taxon>
        <taxon>Pseudomonadota</taxon>
        <taxon>Betaproteobacteria</taxon>
        <taxon>Burkholderiales</taxon>
        <taxon>Alcaligenaceae</taxon>
        <taxon>Pigmentiphaga</taxon>
    </lineage>
</organism>
<reference evidence="4" key="1">
    <citation type="journal article" date="2019" name="Int. J. Syst. Evol. Microbiol.">
        <title>The Global Catalogue of Microorganisms (GCM) 10K type strain sequencing project: providing services to taxonomists for standard genome sequencing and annotation.</title>
        <authorList>
            <consortium name="The Broad Institute Genomics Platform"/>
            <consortium name="The Broad Institute Genome Sequencing Center for Infectious Disease"/>
            <person name="Wu L."/>
            <person name="Ma J."/>
        </authorList>
    </citation>
    <scope>NUCLEOTIDE SEQUENCE [LARGE SCALE GENOMIC DNA]</scope>
    <source>
        <strain evidence="4">JCM 17666</strain>
    </source>
</reference>
<evidence type="ECO:0000256" key="2">
    <source>
        <dbReference type="SAM" id="SignalP"/>
    </source>
</evidence>
<dbReference type="Pfam" id="PF13416">
    <property type="entry name" value="SBP_bac_8"/>
    <property type="match status" value="1"/>
</dbReference>
<dbReference type="InterPro" id="IPR006059">
    <property type="entry name" value="SBP"/>
</dbReference>
<dbReference type="RefSeq" id="WP_345250817.1">
    <property type="nucleotide sequence ID" value="NZ_BAABFO010000015.1"/>
</dbReference>
<gene>
    <name evidence="3" type="ORF">GCM10023144_31510</name>
</gene>
<dbReference type="Gene3D" id="3.40.190.10">
    <property type="entry name" value="Periplasmic binding protein-like II"/>
    <property type="match status" value="2"/>
</dbReference>
<comment type="caution">
    <text evidence="3">The sequence shown here is derived from an EMBL/GenBank/DDBJ whole genome shotgun (WGS) entry which is preliminary data.</text>
</comment>
<feature type="chain" id="PRO_5045670482" description="Extracellular solute-binding protein" evidence="2">
    <location>
        <begin position="28"/>
        <end position="347"/>
    </location>
</feature>
<evidence type="ECO:0000313" key="3">
    <source>
        <dbReference type="EMBL" id="GAA4336730.1"/>
    </source>
</evidence>
<dbReference type="Proteomes" id="UP001501671">
    <property type="component" value="Unassembled WGS sequence"/>
</dbReference>
<sequence>MKKILKAAAAAALACPLFALMASPAGAADSLARYQGPDREARLLEAAKKEGAVSIYYIFPNLSSLTDAFTRKYGIKVQAWRSSSEGVLQRVLTESRGNRFEVDLIQNSAQENEALHREHLLQPVISPNYANIIPEAVQAHHDWVGTKINVFISAYNTQVVKKEDVPASYEGFLDPKWKGKLGIEGNNQHWFATLSKAMGEDKARQLFGKIVDTNGISVRRGHSQLANLVASGEVPVSLTLYDWNIGPLQKKGAPIAALPLPPSVAQFDTLGMHARAPHPNAALLFYDFMLSEEGQKLIAAAGAIPVLKNFDSPYTRQPLHFVDPGQAIDMNDAWRKTFEDVILKKAG</sequence>
<keyword evidence="1 2" id="KW-0732">Signal</keyword>
<accession>A0ABP8HAM4</accession>
<name>A0ABP8HAM4_9BURK</name>
<feature type="signal peptide" evidence="2">
    <location>
        <begin position="1"/>
        <end position="27"/>
    </location>
</feature>
<dbReference type="PANTHER" id="PTHR30006">
    <property type="entry name" value="THIAMINE-BINDING PERIPLASMIC PROTEIN-RELATED"/>
    <property type="match status" value="1"/>
</dbReference>
<dbReference type="PANTHER" id="PTHR30006:SF24">
    <property type="entry name" value="SLL0237 PROTEIN"/>
    <property type="match status" value="1"/>
</dbReference>
<evidence type="ECO:0000313" key="4">
    <source>
        <dbReference type="Proteomes" id="UP001501671"/>
    </source>
</evidence>
<protein>
    <recommendedName>
        <fullName evidence="5">Extracellular solute-binding protein</fullName>
    </recommendedName>
</protein>
<keyword evidence="4" id="KW-1185">Reference proteome</keyword>
<dbReference type="EMBL" id="BAABFO010000015">
    <property type="protein sequence ID" value="GAA4336730.1"/>
    <property type="molecule type" value="Genomic_DNA"/>
</dbReference>